<evidence type="ECO:0000313" key="2">
    <source>
        <dbReference type="EMBL" id="VCW78148.1"/>
    </source>
</evidence>
<reference evidence="2 3" key="1">
    <citation type="submission" date="2018-10" db="EMBL/GenBank/DDBJ databases">
        <authorList>
            <person name="Ekblom R."/>
            <person name="Jareborg N."/>
        </authorList>
    </citation>
    <scope>NUCLEOTIDE SEQUENCE [LARGE SCALE GENOMIC DNA]</scope>
    <source>
        <tissue evidence="2">Muscle</tissue>
    </source>
</reference>
<feature type="region of interest" description="Disordered" evidence="1">
    <location>
        <begin position="1"/>
        <end position="33"/>
    </location>
</feature>
<organism evidence="2 3">
    <name type="scientific">Gulo gulo</name>
    <name type="common">Wolverine</name>
    <name type="synonym">Gluton</name>
    <dbReference type="NCBI Taxonomy" id="48420"/>
    <lineage>
        <taxon>Eukaryota</taxon>
        <taxon>Metazoa</taxon>
        <taxon>Chordata</taxon>
        <taxon>Craniata</taxon>
        <taxon>Vertebrata</taxon>
        <taxon>Euteleostomi</taxon>
        <taxon>Mammalia</taxon>
        <taxon>Eutheria</taxon>
        <taxon>Laurasiatheria</taxon>
        <taxon>Carnivora</taxon>
        <taxon>Caniformia</taxon>
        <taxon>Musteloidea</taxon>
        <taxon>Mustelidae</taxon>
        <taxon>Guloninae</taxon>
        <taxon>Gulo</taxon>
    </lineage>
</organism>
<feature type="region of interest" description="Disordered" evidence="1">
    <location>
        <begin position="46"/>
        <end position="66"/>
    </location>
</feature>
<proteinExistence type="predicted"/>
<gene>
    <name evidence="2" type="ORF">BN2614_LOCUS2</name>
</gene>
<name>A0A9X9LPF5_GULGU</name>
<evidence type="ECO:0000256" key="1">
    <source>
        <dbReference type="SAM" id="MobiDB-lite"/>
    </source>
</evidence>
<sequence>MTSPPQAPLDIHTGALHRGTCPPGGQHPSRRSSPRIHMFLDLSLDKIHTSQATPPSGSSVLKRDKK</sequence>
<comment type="caution">
    <text evidence="2">The sequence shown here is derived from an EMBL/GenBank/DDBJ whole genome shotgun (WGS) entry which is preliminary data.</text>
</comment>
<feature type="compositionally biased region" description="Polar residues" evidence="1">
    <location>
        <begin position="49"/>
        <end position="59"/>
    </location>
</feature>
<keyword evidence="3" id="KW-1185">Reference proteome</keyword>
<dbReference type="Proteomes" id="UP000269945">
    <property type="component" value="Unassembled WGS sequence"/>
</dbReference>
<evidence type="ECO:0000313" key="3">
    <source>
        <dbReference type="Proteomes" id="UP000269945"/>
    </source>
</evidence>
<accession>A0A9X9LPF5</accession>
<dbReference type="AlphaFoldDB" id="A0A9X9LPF5"/>
<protein>
    <submittedName>
        <fullName evidence="2">Uncharacterized protein</fullName>
    </submittedName>
</protein>
<dbReference type="EMBL" id="CYRY02009975">
    <property type="protein sequence ID" value="VCW78148.1"/>
    <property type="molecule type" value="Genomic_DNA"/>
</dbReference>